<accession>A0AAV7Z4K8</accession>
<dbReference type="AlphaFoldDB" id="A0AAV7Z4K8"/>
<sequence length="144" mass="17183">MKHSIQLSLLFWWVVWNAGWWIPNMVIASPKRKWPCFNIKIDQWTWVIIFCAGMSLPSIVLLLKPIKLRYRYIMVFIITIFWWVWIGFGFSDARKHDYCTISKLIFWDCIIVFCFTGLCIVAYLVLLTCCGKKALKDIERPLLR</sequence>
<keyword evidence="1" id="KW-0812">Transmembrane</keyword>
<protein>
    <submittedName>
        <fullName evidence="3">Uncharacterized protein</fullName>
    </submittedName>
</protein>
<feature type="signal peptide" evidence="2">
    <location>
        <begin position="1"/>
        <end position="28"/>
    </location>
</feature>
<evidence type="ECO:0000256" key="1">
    <source>
        <dbReference type="SAM" id="Phobius"/>
    </source>
</evidence>
<reference evidence="3" key="1">
    <citation type="submission" date="2022-08" db="EMBL/GenBank/DDBJ databases">
        <title>Novel sulphate-reducing endosymbionts in the free-living metamonad Anaeramoeba.</title>
        <authorList>
            <person name="Jerlstrom-Hultqvist J."/>
            <person name="Cepicka I."/>
            <person name="Gallot-Lavallee L."/>
            <person name="Salas-Leiva D."/>
            <person name="Curtis B.A."/>
            <person name="Zahonova K."/>
            <person name="Pipaliya S."/>
            <person name="Dacks J."/>
            <person name="Roger A.J."/>
        </authorList>
    </citation>
    <scope>NUCLEOTIDE SEQUENCE</scope>
    <source>
        <strain evidence="3">Busselton2</strain>
    </source>
</reference>
<feature type="chain" id="PRO_5043765021" evidence="2">
    <location>
        <begin position="29"/>
        <end position="144"/>
    </location>
</feature>
<evidence type="ECO:0000256" key="2">
    <source>
        <dbReference type="SAM" id="SignalP"/>
    </source>
</evidence>
<feature type="transmembrane region" description="Helical" evidence="1">
    <location>
        <begin position="105"/>
        <end position="126"/>
    </location>
</feature>
<evidence type="ECO:0000313" key="4">
    <source>
        <dbReference type="Proteomes" id="UP001146793"/>
    </source>
</evidence>
<keyword evidence="2" id="KW-0732">Signal</keyword>
<comment type="caution">
    <text evidence="3">The sequence shown here is derived from an EMBL/GenBank/DDBJ whole genome shotgun (WGS) entry which is preliminary data.</text>
</comment>
<feature type="transmembrane region" description="Helical" evidence="1">
    <location>
        <begin position="44"/>
        <end position="63"/>
    </location>
</feature>
<name>A0AAV7Z4K8_9EUKA</name>
<proteinExistence type="predicted"/>
<keyword evidence="1" id="KW-1133">Transmembrane helix</keyword>
<gene>
    <name evidence="3" type="ORF">M0812_17906</name>
</gene>
<feature type="transmembrane region" description="Helical" evidence="1">
    <location>
        <begin position="70"/>
        <end position="90"/>
    </location>
</feature>
<organism evidence="3 4">
    <name type="scientific">Anaeramoeba flamelloides</name>
    <dbReference type="NCBI Taxonomy" id="1746091"/>
    <lineage>
        <taxon>Eukaryota</taxon>
        <taxon>Metamonada</taxon>
        <taxon>Anaeramoebidae</taxon>
        <taxon>Anaeramoeba</taxon>
    </lineage>
</organism>
<dbReference type="Proteomes" id="UP001146793">
    <property type="component" value="Unassembled WGS sequence"/>
</dbReference>
<keyword evidence="1" id="KW-0472">Membrane</keyword>
<dbReference type="EMBL" id="JANTQA010000036">
    <property type="protein sequence ID" value="KAJ3435866.1"/>
    <property type="molecule type" value="Genomic_DNA"/>
</dbReference>
<evidence type="ECO:0000313" key="3">
    <source>
        <dbReference type="EMBL" id="KAJ3435866.1"/>
    </source>
</evidence>